<proteinExistence type="predicted"/>
<sequence>MPSHVQTSTIVDAQMPKGILKNASAGGTLPSPPPVAVAVAIEPPQTERELTQLNTQINSGSRRSSSAARHSISRRLSQPAENDENAPRLKWDEANLYLTEQERTAKMKIDEPKTPYARHYNPDDDPSDDEIPGMDLGEPEEAIPEIPPVPSPKAVHVDESMAIGHDDDELAGMSPEEREKHRKFEEMRKKHYEMKNVAALLAHAVEDDDEDDEELGDAPPPPMPALPL</sequence>
<organism evidence="2 3">
    <name type="scientific">Ceratocystis pirilliformis</name>
    <dbReference type="NCBI Taxonomy" id="259994"/>
    <lineage>
        <taxon>Eukaryota</taxon>
        <taxon>Fungi</taxon>
        <taxon>Dikarya</taxon>
        <taxon>Ascomycota</taxon>
        <taxon>Pezizomycotina</taxon>
        <taxon>Sordariomycetes</taxon>
        <taxon>Hypocreomycetidae</taxon>
        <taxon>Microascales</taxon>
        <taxon>Ceratocystidaceae</taxon>
        <taxon>Ceratocystis</taxon>
    </lineage>
</organism>
<dbReference type="Gene3D" id="6.10.250.1050">
    <property type="match status" value="2"/>
</dbReference>
<feature type="compositionally biased region" description="Low complexity" evidence="1">
    <location>
        <begin position="59"/>
        <end position="77"/>
    </location>
</feature>
<dbReference type="PANTHER" id="PTHR12398">
    <property type="entry name" value="PROTEIN PHOSPHATASE INHIBITOR"/>
    <property type="match status" value="1"/>
</dbReference>
<evidence type="ECO:0000313" key="3">
    <source>
        <dbReference type="Proteomes" id="UP001583280"/>
    </source>
</evidence>
<feature type="region of interest" description="Disordered" evidence="1">
    <location>
        <begin position="43"/>
        <end position="183"/>
    </location>
</feature>
<accession>A0ABR3Z0C1</accession>
<feature type="region of interest" description="Disordered" evidence="1">
    <location>
        <begin position="203"/>
        <end position="228"/>
    </location>
</feature>
<dbReference type="Pfam" id="PF04979">
    <property type="entry name" value="IPP-2"/>
    <property type="match status" value="1"/>
</dbReference>
<name>A0ABR3Z0C1_9PEZI</name>
<comment type="caution">
    <text evidence="2">The sequence shown here is derived from an EMBL/GenBank/DDBJ whole genome shotgun (WGS) entry which is preliminary data.</text>
</comment>
<feature type="compositionally biased region" description="Acidic residues" evidence="1">
    <location>
        <begin position="206"/>
        <end position="216"/>
    </location>
</feature>
<dbReference type="EMBL" id="JAWDJO010000098">
    <property type="protein sequence ID" value="KAL1894069.1"/>
    <property type="molecule type" value="Genomic_DNA"/>
</dbReference>
<dbReference type="Proteomes" id="UP001583280">
    <property type="component" value="Unassembled WGS sequence"/>
</dbReference>
<dbReference type="InterPro" id="IPR007062">
    <property type="entry name" value="PPI-2"/>
</dbReference>
<gene>
    <name evidence="2" type="ORF">Cpir12675_003853</name>
</gene>
<protein>
    <recommendedName>
        <fullName evidence="4">Protein GLC8</fullName>
    </recommendedName>
</protein>
<keyword evidence="3" id="KW-1185">Reference proteome</keyword>
<feature type="compositionally biased region" description="Basic and acidic residues" evidence="1">
    <location>
        <begin position="100"/>
        <end position="113"/>
    </location>
</feature>
<reference evidence="2 3" key="1">
    <citation type="journal article" date="2024" name="IMA Fungus">
        <title>IMA Genome - F19 : A genome assembly and annotation guide to empower mycologists, including annotated draft genome sequences of Ceratocystis pirilliformis, Diaporthe australafricana, Fusarium ophioides, Paecilomyces lecythidis, and Sporothrix stenoceras.</title>
        <authorList>
            <person name="Aylward J."/>
            <person name="Wilson A.M."/>
            <person name="Visagie C.M."/>
            <person name="Spraker J."/>
            <person name="Barnes I."/>
            <person name="Buitendag C."/>
            <person name="Ceriani C."/>
            <person name="Del Mar Angel L."/>
            <person name="du Plessis D."/>
            <person name="Fuchs T."/>
            <person name="Gasser K."/>
            <person name="Kramer D."/>
            <person name="Li W."/>
            <person name="Munsamy K."/>
            <person name="Piso A."/>
            <person name="Price J.L."/>
            <person name="Sonnekus B."/>
            <person name="Thomas C."/>
            <person name="van der Nest A."/>
            <person name="van Dijk A."/>
            <person name="van Heerden A."/>
            <person name="van Vuuren N."/>
            <person name="Yilmaz N."/>
            <person name="Duong T.A."/>
            <person name="van der Merwe N.A."/>
            <person name="Wingfield M.J."/>
            <person name="Wingfield B.D."/>
        </authorList>
    </citation>
    <scope>NUCLEOTIDE SEQUENCE [LARGE SCALE GENOMIC DNA]</scope>
    <source>
        <strain evidence="2 3">CMW 12675</strain>
    </source>
</reference>
<evidence type="ECO:0008006" key="4">
    <source>
        <dbReference type="Google" id="ProtNLM"/>
    </source>
</evidence>
<evidence type="ECO:0000256" key="1">
    <source>
        <dbReference type="SAM" id="MobiDB-lite"/>
    </source>
</evidence>
<feature type="compositionally biased region" description="Acidic residues" evidence="1">
    <location>
        <begin position="123"/>
        <end position="143"/>
    </location>
</feature>
<evidence type="ECO:0000313" key="2">
    <source>
        <dbReference type="EMBL" id="KAL1894069.1"/>
    </source>
</evidence>
<dbReference type="PANTHER" id="PTHR12398:SF20">
    <property type="entry name" value="PROTEIN PHOSPHATASE 1 REGULATORY INHIBITOR SUBUNIT 2"/>
    <property type="match status" value="1"/>
</dbReference>
<feature type="compositionally biased region" description="Pro residues" evidence="1">
    <location>
        <begin position="218"/>
        <end position="228"/>
    </location>
</feature>